<keyword evidence="2" id="KW-1185">Reference proteome</keyword>
<dbReference type="EMBL" id="JACKXD010000002">
    <property type="protein sequence ID" value="MBB6646210.1"/>
    <property type="molecule type" value="Genomic_DNA"/>
</dbReference>
<name>A0A7J9SGZ7_9EURY</name>
<accession>A0A7J9SGZ7</accession>
<dbReference type="GO" id="GO:0003824">
    <property type="term" value="F:catalytic activity"/>
    <property type="evidence" value="ECO:0007669"/>
    <property type="project" value="InterPro"/>
</dbReference>
<organism evidence="1 2">
    <name type="scientific">Halobellus ruber</name>
    <dbReference type="NCBI Taxonomy" id="2761102"/>
    <lineage>
        <taxon>Archaea</taxon>
        <taxon>Methanobacteriati</taxon>
        <taxon>Methanobacteriota</taxon>
        <taxon>Stenosarchaea group</taxon>
        <taxon>Halobacteria</taxon>
        <taxon>Halobacteriales</taxon>
        <taxon>Haloferacaceae</taxon>
        <taxon>Halobellus</taxon>
    </lineage>
</organism>
<comment type="caution">
    <text evidence="1">The sequence shown here is derived from an EMBL/GenBank/DDBJ whole genome shotgun (WGS) entry which is preliminary data.</text>
</comment>
<gene>
    <name evidence="1" type="ORF">H5V44_07900</name>
</gene>
<dbReference type="InterPro" id="IPR036663">
    <property type="entry name" value="Fumarylacetoacetase_C_sf"/>
</dbReference>
<dbReference type="AlphaFoldDB" id="A0A7J9SGZ7"/>
<sequence>MFQLTCVSTDDVTRKRVAAFVDAGDRTAGTENIDAELREFIGVGRDITDNPARPAAWLGDRLADVGDGFREGELVMSGGITAALDIEPGDVYWIEFANPGSMELRVG</sequence>
<evidence type="ECO:0000313" key="2">
    <source>
        <dbReference type="Proteomes" id="UP000546257"/>
    </source>
</evidence>
<protein>
    <submittedName>
        <fullName evidence="1">Uncharacterized protein</fullName>
    </submittedName>
</protein>
<evidence type="ECO:0000313" key="1">
    <source>
        <dbReference type="EMBL" id="MBB6646210.1"/>
    </source>
</evidence>
<dbReference type="SUPFAM" id="SSF56529">
    <property type="entry name" value="FAH"/>
    <property type="match status" value="1"/>
</dbReference>
<dbReference type="Proteomes" id="UP000546257">
    <property type="component" value="Unassembled WGS sequence"/>
</dbReference>
<proteinExistence type="predicted"/>
<dbReference type="RefSeq" id="WP_185192561.1">
    <property type="nucleotide sequence ID" value="NZ_JACKXD010000002.1"/>
</dbReference>
<reference evidence="1 2" key="1">
    <citation type="submission" date="2020-08" db="EMBL/GenBank/DDBJ databases">
        <authorList>
            <person name="Seo M.-J."/>
        </authorList>
    </citation>
    <scope>NUCLEOTIDE SEQUENCE [LARGE SCALE GENOMIC DNA]</scope>
    <source>
        <strain evidence="1 2">MBLA0160</strain>
    </source>
</reference>
<dbReference type="Gene3D" id="3.90.850.10">
    <property type="entry name" value="Fumarylacetoacetase-like, C-terminal domain"/>
    <property type="match status" value="1"/>
</dbReference>